<evidence type="ECO:0000313" key="3">
    <source>
        <dbReference type="EMBL" id="THU04411.1"/>
    </source>
</evidence>
<dbReference type="InterPro" id="IPR011041">
    <property type="entry name" value="Quinoprot_gluc/sorb_DH_b-prop"/>
</dbReference>
<feature type="signal peptide" evidence="1">
    <location>
        <begin position="1"/>
        <end position="27"/>
    </location>
</feature>
<feature type="chain" id="PRO_5020620247" evidence="1">
    <location>
        <begin position="28"/>
        <end position="377"/>
    </location>
</feature>
<dbReference type="InterPro" id="IPR011042">
    <property type="entry name" value="6-blade_b-propeller_TolB-like"/>
</dbReference>
<dbReference type="Gene3D" id="2.120.10.30">
    <property type="entry name" value="TolB, C-terminal domain"/>
    <property type="match status" value="1"/>
</dbReference>
<dbReference type="Pfam" id="PF07995">
    <property type="entry name" value="GSDH"/>
    <property type="match status" value="1"/>
</dbReference>
<dbReference type="SUPFAM" id="SSF50952">
    <property type="entry name" value="Soluble quinoprotein glucose dehydrogenase"/>
    <property type="match status" value="1"/>
</dbReference>
<gene>
    <name evidence="3" type="ORF">E9531_03170</name>
</gene>
<keyword evidence="4" id="KW-1185">Reference proteome</keyword>
<dbReference type="InterPro" id="IPR012938">
    <property type="entry name" value="Glc/Sorbosone_DH"/>
</dbReference>
<dbReference type="PANTHER" id="PTHR19328:SF75">
    <property type="entry name" value="ALDOSE SUGAR DEHYDROGENASE YLII"/>
    <property type="match status" value="1"/>
</dbReference>
<comment type="caution">
    <text evidence="3">The sequence shown here is derived from an EMBL/GenBank/DDBJ whole genome shotgun (WGS) entry which is preliminary data.</text>
</comment>
<feature type="domain" description="Glucose/Sorbosone dehydrogenase" evidence="2">
    <location>
        <begin position="45"/>
        <end position="373"/>
    </location>
</feature>
<proteinExistence type="predicted"/>
<dbReference type="PANTHER" id="PTHR19328">
    <property type="entry name" value="HEDGEHOG-INTERACTING PROTEIN"/>
    <property type="match status" value="1"/>
</dbReference>
<dbReference type="OrthoDB" id="9770043at2"/>
<accession>A0A4S8FBL2</accession>
<evidence type="ECO:0000256" key="1">
    <source>
        <dbReference type="SAM" id="SignalP"/>
    </source>
</evidence>
<name>A0A4S8FBL2_9BURK</name>
<protein>
    <submittedName>
        <fullName evidence="3">PQQ-dependent sugar dehydrogenase</fullName>
    </submittedName>
</protein>
<organism evidence="3 4">
    <name type="scientific">Lampropedia puyangensis</name>
    <dbReference type="NCBI Taxonomy" id="1330072"/>
    <lineage>
        <taxon>Bacteria</taxon>
        <taxon>Pseudomonadati</taxon>
        <taxon>Pseudomonadota</taxon>
        <taxon>Betaproteobacteria</taxon>
        <taxon>Burkholderiales</taxon>
        <taxon>Comamonadaceae</taxon>
        <taxon>Lampropedia</taxon>
    </lineage>
</organism>
<sequence length="377" mass="41196">MKNRFAAVCSAAVVRILLLTGTVSAYAQSTSTSSLPFVSQAVASFDQPWAVAFLPENQALVTERSGRLKWVDLATGNSQAVAGVPEVEYGGQGGLGDVVLHPQFAQNRWVYWSYAEVGERSSAGAAIARGRLEVTEKGPSLHDVSVIWRQVPKVSGRGHYAHRLLFDRDDLLWVSSGDRQQFDPAQDLQSNLGKVLRLTDEGAAVEGNPFFKQGGVAAQVWSLGHRNPLGIAFDAQGQLWEVEMGPRGGDELNRIERGSNYGYPIVSNGDHYSGRTIPDHDTRPEFKAPLITWTPVISPSSMVVYQGDDFPDWRGNALISGLSSQSLVRVELKATTAREVERFDMGRRIRAVAQAPDGALWVLEDGKKGRLLRLTPS</sequence>
<keyword evidence="1" id="KW-0732">Signal</keyword>
<evidence type="ECO:0000259" key="2">
    <source>
        <dbReference type="Pfam" id="PF07995"/>
    </source>
</evidence>
<evidence type="ECO:0000313" key="4">
    <source>
        <dbReference type="Proteomes" id="UP000308917"/>
    </source>
</evidence>
<dbReference type="RefSeq" id="WP_136572306.1">
    <property type="nucleotide sequence ID" value="NZ_STFG01000002.1"/>
</dbReference>
<reference evidence="3 4" key="1">
    <citation type="journal article" date="2015" name="Antonie Van Leeuwenhoek">
        <title>Lampropedia puyangensis sp. nov., isolated from symptomatic bark of Populus ? euramericana canker and emended description of Lampropedia hyalina (Ehrenberg 1832) Lee et al. 2004.</title>
        <authorList>
            <person name="Li Y."/>
            <person name="Wang T."/>
            <person name="Piao C.G."/>
            <person name="Wang L.F."/>
            <person name="Tian G.Z."/>
            <person name="Zhu T.H."/>
            <person name="Guo M.W."/>
        </authorList>
    </citation>
    <scope>NUCLEOTIDE SEQUENCE [LARGE SCALE GENOMIC DNA]</scope>
    <source>
        <strain evidence="3 4">2-bin</strain>
    </source>
</reference>
<dbReference type="EMBL" id="STFG01000002">
    <property type="protein sequence ID" value="THU04411.1"/>
    <property type="molecule type" value="Genomic_DNA"/>
</dbReference>
<dbReference type="AlphaFoldDB" id="A0A4S8FBL2"/>
<dbReference type="Proteomes" id="UP000308917">
    <property type="component" value="Unassembled WGS sequence"/>
</dbReference>